<accession>A0ACB9VLU3</accession>
<reference evidence="1" key="1">
    <citation type="submission" date="2022-03" db="EMBL/GenBank/DDBJ databases">
        <title>Genomic analyses of argali, domestic sheep and their hybrids provide insights into chromosomal evolution, heterosis and genetic basis of agronomic traits.</title>
        <authorList>
            <person name="Li M."/>
        </authorList>
    </citation>
    <scope>NUCLEOTIDE SEQUENCE</scope>
    <source>
        <strain evidence="1">F1 hybrid</strain>
    </source>
</reference>
<comment type="caution">
    <text evidence="1">The sequence shown here is derived from an EMBL/GenBank/DDBJ whole genome shotgun (WGS) entry which is preliminary data.</text>
</comment>
<proteinExistence type="predicted"/>
<gene>
    <name evidence="1" type="ORF">MJG53_001746</name>
</gene>
<name>A0ACB9VLU3_9CETA</name>
<keyword evidence="2" id="KW-1185">Reference proteome</keyword>
<evidence type="ECO:0000313" key="2">
    <source>
        <dbReference type="Proteomes" id="UP001057279"/>
    </source>
</evidence>
<sequence>MRKSELFEAFDLFDVRDFGKVIETLSRLSRTPIALATGIRPFPTEESINDDDIYKGLPDLIEYVERFQQNFHKINTSANFCILCEW</sequence>
<organism evidence="1 2">
    <name type="scientific">Ovis ammon polii x Ovis aries</name>
    <dbReference type="NCBI Taxonomy" id="2918886"/>
    <lineage>
        <taxon>Eukaryota</taxon>
        <taxon>Metazoa</taxon>
        <taxon>Chordata</taxon>
        <taxon>Craniata</taxon>
        <taxon>Vertebrata</taxon>
        <taxon>Euteleostomi</taxon>
        <taxon>Mammalia</taxon>
        <taxon>Eutheria</taxon>
        <taxon>Laurasiatheria</taxon>
        <taxon>Artiodactyla</taxon>
        <taxon>Ruminantia</taxon>
        <taxon>Pecora</taxon>
        <taxon>Bovidae</taxon>
        <taxon>Caprinae</taxon>
        <taxon>Ovis</taxon>
    </lineage>
</organism>
<dbReference type="EMBL" id="CM043026">
    <property type="protein sequence ID" value="KAI4590697.1"/>
    <property type="molecule type" value="Genomic_DNA"/>
</dbReference>
<dbReference type="Proteomes" id="UP001057279">
    <property type="component" value="Linkage Group LG01"/>
</dbReference>
<evidence type="ECO:0000313" key="1">
    <source>
        <dbReference type="EMBL" id="KAI4590697.1"/>
    </source>
</evidence>
<protein>
    <submittedName>
        <fullName evidence="1">Uncharacterized protein</fullName>
    </submittedName>
</protein>